<sequence length="152" mass="16084">MTAPRGRRRLVLQLFSAERSVRRWIDGRAGKDHVGAAGAGVLFHLAGRTGASVGEIARELNSSVSGVSGLIDRLSKAGLVVRASDPDDGRGVQVRSTESGREAAAEAAGVLSELNEHLTAGFSPDELDTVTRWLERVQRVNGDQPSRSAPST</sequence>
<dbReference type="SUPFAM" id="SSF46785">
    <property type="entry name" value="Winged helix' DNA-binding domain"/>
    <property type="match status" value="1"/>
</dbReference>
<dbReference type="InterPro" id="IPR036388">
    <property type="entry name" value="WH-like_DNA-bd_sf"/>
</dbReference>
<dbReference type="PANTHER" id="PTHR33164:SF107">
    <property type="entry name" value="TRANSCRIPTIONAL REGULATORY PROTEIN"/>
    <property type="match status" value="1"/>
</dbReference>
<dbReference type="Gene3D" id="1.10.10.10">
    <property type="entry name" value="Winged helix-like DNA-binding domain superfamily/Winged helix DNA-binding domain"/>
    <property type="match status" value="1"/>
</dbReference>
<feature type="domain" description="HTH marR-type" evidence="1">
    <location>
        <begin position="7"/>
        <end position="139"/>
    </location>
</feature>
<dbReference type="SMART" id="SM00347">
    <property type="entry name" value="HTH_MARR"/>
    <property type="match status" value="1"/>
</dbReference>
<evidence type="ECO:0000313" key="3">
    <source>
        <dbReference type="Proteomes" id="UP000675409"/>
    </source>
</evidence>
<dbReference type="Proteomes" id="UP000675409">
    <property type="component" value="Unassembled WGS sequence"/>
</dbReference>
<comment type="caution">
    <text evidence="2">The sequence shown here is derived from an EMBL/GenBank/DDBJ whole genome shotgun (WGS) entry which is preliminary data.</text>
</comment>
<accession>A0ABS1LSP2</accession>
<gene>
    <name evidence="2" type="ORF">HGK34_21550</name>
</gene>
<name>A0ABS1LSP2_9MICO</name>
<dbReference type="InterPro" id="IPR000835">
    <property type="entry name" value="HTH_MarR-typ"/>
</dbReference>
<reference evidence="2 3" key="1">
    <citation type="journal article" date="2021" name="Arch. Microbiol.">
        <title>Myceligenerans indicum sp. nov., an actinobacterium isolated from mangrove sediment of Sundarbans, India.</title>
        <authorList>
            <person name="Asha K."/>
            <person name="Bhadury P."/>
        </authorList>
    </citation>
    <scope>NUCLEOTIDE SEQUENCE [LARGE SCALE GENOMIC DNA]</scope>
    <source>
        <strain evidence="2 3">I2</strain>
    </source>
</reference>
<dbReference type="PANTHER" id="PTHR33164">
    <property type="entry name" value="TRANSCRIPTIONAL REGULATOR, MARR FAMILY"/>
    <property type="match status" value="1"/>
</dbReference>
<dbReference type="InterPro" id="IPR036390">
    <property type="entry name" value="WH_DNA-bd_sf"/>
</dbReference>
<dbReference type="PRINTS" id="PR00598">
    <property type="entry name" value="HTHMARR"/>
</dbReference>
<dbReference type="RefSeq" id="WP_201851344.1">
    <property type="nucleotide sequence ID" value="NZ_JABBYC010000089.1"/>
</dbReference>
<dbReference type="EMBL" id="JABBYC010000089">
    <property type="protein sequence ID" value="MBL0888828.1"/>
    <property type="molecule type" value="Genomic_DNA"/>
</dbReference>
<proteinExistence type="predicted"/>
<evidence type="ECO:0000313" key="2">
    <source>
        <dbReference type="EMBL" id="MBL0888828.1"/>
    </source>
</evidence>
<organism evidence="2 3">
    <name type="scientific">Myceligenerans indicum</name>
    <dbReference type="NCBI Taxonomy" id="2593663"/>
    <lineage>
        <taxon>Bacteria</taxon>
        <taxon>Bacillati</taxon>
        <taxon>Actinomycetota</taxon>
        <taxon>Actinomycetes</taxon>
        <taxon>Micrococcales</taxon>
        <taxon>Promicromonosporaceae</taxon>
        <taxon>Myceligenerans</taxon>
    </lineage>
</organism>
<evidence type="ECO:0000259" key="1">
    <source>
        <dbReference type="PROSITE" id="PS50995"/>
    </source>
</evidence>
<dbReference type="InterPro" id="IPR039422">
    <property type="entry name" value="MarR/SlyA-like"/>
</dbReference>
<dbReference type="PROSITE" id="PS50995">
    <property type="entry name" value="HTH_MARR_2"/>
    <property type="match status" value="1"/>
</dbReference>
<protein>
    <submittedName>
        <fullName evidence="2">Winged helix-turn-helix transcriptional regulator</fullName>
    </submittedName>
</protein>
<keyword evidence="3" id="KW-1185">Reference proteome</keyword>
<dbReference type="Pfam" id="PF12802">
    <property type="entry name" value="MarR_2"/>
    <property type="match status" value="1"/>
</dbReference>